<dbReference type="EMBL" id="JHEH01000007">
    <property type="protein sequence ID" value="KEP70251.1"/>
    <property type="molecule type" value="Genomic_DNA"/>
</dbReference>
<dbReference type="RefSeq" id="WP_051693427.1">
    <property type="nucleotide sequence ID" value="NZ_FOVB01000001.1"/>
</dbReference>
<evidence type="ECO:0000313" key="2">
    <source>
        <dbReference type="EMBL" id="KEP70251.1"/>
    </source>
</evidence>
<evidence type="ECO:0000256" key="1">
    <source>
        <dbReference type="SAM" id="SignalP"/>
    </source>
</evidence>
<dbReference type="Proteomes" id="UP000027725">
    <property type="component" value="Unassembled WGS sequence"/>
</dbReference>
<protein>
    <recommendedName>
        <fullName evidence="4">Lipoprotein</fullName>
    </recommendedName>
</protein>
<dbReference type="STRING" id="1185766.SAMN05216224_101504"/>
<accession>A0A074TEW4</accession>
<sequence length="140" mass="15274">MRYAKTLAFSALIPVLTACQQTAPAPDAGAQMQLPQEMRGRWGLTANDCTARHEALGDNKGLITIGPRTITFYESRATLRSISERAPDRVDATFDVSGEGMEWTREMVLEVQDGGQMLIRRDLGADAQPGALRYMACPAS</sequence>
<dbReference type="eggNOG" id="ENOG5033E3H">
    <property type="taxonomic scope" value="Bacteria"/>
</dbReference>
<dbReference type="PROSITE" id="PS51257">
    <property type="entry name" value="PROKAR_LIPOPROTEIN"/>
    <property type="match status" value="1"/>
</dbReference>
<gene>
    <name evidence="2" type="ORF">DL1_19230</name>
</gene>
<evidence type="ECO:0008006" key="4">
    <source>
        <dbReference type="Google" id="ProtNLM"/>
    </source>
</evidence>
<keyword evidence="1" id="KW-0732">Signal</keyword>
<proteinExistence type="predicted"/>
<name>A0A074TEW4_9RHOB</name>
<feature type="signal peptide" evidence="1">
    <location>
        <begin position="1"/>
        <end position="18"/>
    </location>
</feature>
<reference evidence="2 3" key="1">
    <citation type="submission" date="2014-03" db="EMBL/GenBank/DDBJ databases">
        <title>The draft genome sequence of Thioclava dalianensis DLFJ1-1.</title>
        <authorList>
            <person name="Lai Q."/>
            <person name="Shao Z."/>
        </authorList>
    </citation>
    <scope>NUCLEOTIDE SEQUENCE [LARGE SCALE GENOMIC DNA]</scope>
    <source>
        <strain evidence="2 3">DLFJ1-1</strain>
    </source>
</reference>
<keyword evidence="3" id="KW-1185">Reference proteome</keyword>
<dbReference type="AlphaFoldDB" id="A0A074TEW4"/>
<feature type="chain" id="PRO_5001699728" description="Lipoprotein" evidence="1">
    <location>
        <begin position="19"/>
        <end position="140"/>
    </location>
</feature>
<dbReference type="OrthoDB" id="6057763at2"/>
<comment type="caution">
    <text evidence="2">The sequence shown here is derived from an EMBL/GenBank/DDBJ whole genome shotgun (WGS) entry which is preliminary data.</text>
</comment>
<evidence type="ECO:0000313" key="3">
    <source>
        <dbReference type="Proteomes" id="UP000027725"/>
    </source>
</evidence>
<organism evidence="2 3">
    <name type="scientific">Thioclava dalianensis</name>
    <dbReference type="NCBI Taxonomy" id="1185766"/>
    <lineage>
        <taxon>Bacteria</taxon>
        <taxon>Pseudomonadati</taxon>
        <taxon>Pseudomonadota</taxon>
        <taxon>Alphaproteobacteria</taxon>
        <taxon>Rhodobacterales</taxon>
        <taxon>Paracoccaceae</taxon>
        <taxon>Thioclava</taxon>
    </lineage>
</organism>